<comment type="caution">
    <text evidence="2">The sequence shown here is derived from an EMBL/GenBank/DDBJ whole genome shotgun (WGS) entry which is preliminary data.</text>
</comment>
<name>A0AAE1DS35_9GAST</name>
<sequence length="168" mass="19036">MTWFIVLLASWFSIACSFNVTDHAPNGFTVSIGKTVLLEHTRESPIFYVGKGDLKVTENSGNFFFDDKIYARIPLFSYKLWQSGSSWTVVLTQGDVTATLQLSATGAKDVEISVISVSDGYTHFWLRVPAETDEQIYGAGEQFSFLNLRERVEYKKNIFPIWINEQGE</sequence>
<evidence type="ECO:0000313" key="2">
    <source>
        <dbReference type="EMBL" id="KAK3780722.1"/>
    </source>
</evidence>
<dbReference type="GO" id="GO:0003824">
    <property type="term" value="F:catalytic activity"/>
    <property type="evidence" value="ECO:0007669"/>
    <property type="project" value="InterPro"/>
</dbReference>
<protein>
    <submittedName>
        <fullName evidence="2">Uncharacterized protein</fullName>
    </submittedName>
</protein>
<dbReference type="Proteomes" id="UP001283361">
    <property type="component" value="Unassembled WGS sequence"/>
</dbReference>
<dbReference type="GO" id="GO:0030246">
    <property type="term" value="F:carbohydrate binding"/>
    <property type="evidence" value="ECO:0007669"/>
    <property type="project" value="InterPro"/>
</dbReference>
<keyword evidence="1" id="KW-0732">Signal</keyword>
<proteinExistence type="predicted"/>
<dbReference type="GO" id="GO:0005975">
    <property type="term" value="P:carbohydrate metabolic process"/>
    <property type="evidence" value="ECO:0007669"/>
    <property type="project" value="InterPro"/>
</dbReference>
<gene>
    <name evidence="2" type="ORF">RRG08_050688</name>
</gene>
<keyword evidence="3" id="KW-1185">Reference proteome</keyword>
<feature type="signal peptide" evidence="1">
    <location>
        <begin position="1"/>
        <end position="17"/>
    </location>
</feature>
<evidence type="ECO:0000256" key="1">
    <source>
        <dbReference type="SAM" id="SignalP"/>
    </source>
</evidence>
<evidence type="ECO:0000313" key="3">
    <source>
        <dbReference type="Proteomes" id="UP001283361"/>
    </source>
</evidence>
<dbReference type="InterPro" id="IPR011013">
    <property type="entry name" value="Gal_mutarotase_sf_dom"/>
</dbReference>
<feature type="chain" id="PRO_5042205539" evidence="1">
    <location>
        <begin position="18"/>
        <end position="168"/>
    </location>
</feature>
<dbReference type="AlphaFoldDB" id="A0AAE1DS35"/>
<dbReference type="Gene3D" id="2.60.40.1760">
    <property type="entry name" value="glycosyl hydrolase (family 31)"/>
    <property type="match status" value="1"/>
</dbReference>
<dbReference type="SUPFAM" id="SSF74650">
    <property type="entry name" value="Galactose mutarotase-like"/>
    <property type="match status" value="1"/>
</dbReference>
<reference evidence="2" key="1">
    <citation type="journal article" date="2023" name="G3 (Bethesda)">
        <title>A reference genome for the long-term kleptoplast-retaining sea slug Elysia crispata morphotype clarki.</title>
        <authorList>
            <person name="Eastman K.E."/>
            <person name="Pendleton A.L."/>
            <person name="Shaikh M.A."/>
            <person name="Suttiyut T."/>
            <person name="Ogas R."/>
            <person name="Tomko P."/>
            <person name="Gavelis G."/>
            <person name="Widhalm J.R."/>
            <person name="Wisecaver J.H."/>
        </authorList>
    </citation>
    <scope>NUCLEOTIDE SEQUENCE</scope>
    <source>
        <strain evidence="2">ECLA1</strain>
    </source>
</reference>
<accession>A0AAE1DS35</accession>
<dbReference type="EMBL" id="JAWDGP010002692">
    <property type="protein sequence ID" value="KAK3780722.1"/>
    <property type="molecule type" value="Genomic_DNA"/>
</dbReference>
<organism evidence="2 3">
    <name type="scientific">Elysia crispata</name>
    <name type="common">lettuce slug</name>
    <dbReference type="NCBI Taxonomy" id="231223"/>
    <lineage>
        <taxon>Eukaryota</taxon>
        <taxon>Metazoa</taxon>
        <taxon>Spiralia</taxon>
        <taxon>Lophotrochozoa</taxon>
        <taxon>Mollusca</taxon>
        <taxon>Gastropoda</taxon>
        <taxon>Heterobranchia</taxon>
        <taxon>Euthyneura</taxon>
        <taxon>Panpulmonata</taxon>
        <taxon>Sacoglossa</taxon>
        <taxon>Placobranchoidea</taxon>
        <taxon>Plakobranchidae</taxon>
        <taxon>Elysia</taxon>
    </lineage>
</organism>